<evidence type="ECO:0000256" key="1">
    <source>
        <dbReference type="SAM" id="MobiDB-lite"/>
    </source>
</evidence>
<dbReference type="Gene3D" id="1.20.1280.50">
    <property type="match status" value="1"/>
</dbReference>
<feature type="compositionally biased region" description="Polar residues" evidence="1">
    <location>
        <begin position="534"/>
        <end position="548"/>
    </location>
</feature>
<sequence length="1172" mass="129378">MSSASATRASRQAAKKASTKFEAQLVSSPVKESSPAKPVKRARSRPPSKKEQSKGSAGLSKSAPPRQTFKKRPIPVDSRSDGNESDLTSLSRASPVPKSQSAPSTSWSNMDLDTDSSYVWVLVNFNGDVFRLVDEDDGEERIWWPAQVIPSEKPTYRVRLFGTLRKSSKAVVEVETPHAENVLPFAKPSDEIRYTEPEYSISFPKHIPSPSKRRKVDKADLEAKWIAAVSKAVHDYEQDVVPPIAFLRSVSGIPKHASPAPDDAVSVSDDTLSELSESARWSPPPPDTTLDIPGEKILARESKSSKYYWPALILGYIAPSRPSERGLYEIKWVDERTAQIPRELFYSVEEDGFGTCLEGPYTSTFDEVQNDTDEQDELDSVRRRGRSPEPRDPLPGAAAFCNLGVHEQFVYTKPVLQAILCDRYPPARSKHNMYMSGKIKAQNQLLQGASQSRGLMDPRHVEEFQRCLFEWCLRDTAQVVLEREESEQLELDVGNAEAVAEARNSVVAAQVVAEVENPQSAKACSDPEDLTAPLSLSDSTNGNENPTMQEKLCNPPSPTPTTEATEFASSPAPLPPPSSFASFATEFPSEAEEVVHEEQEIFSHTEDVPALEPVTPDAFDTSSVLSEASDVSSLIAAPEAPRPSKIDYCMNVLLPELLIQISVWRTGKRTSVELLSQEEEADLHALGEAELRKRDWVFDVKRMRGEEGGGVEETRGGGGGDGVAAEESVEAGNLVMGHEVRGLHVPTEIFAEIFVLCLPTSRFVVPSLTAAPLAVSGVCRRWRDAALSAPLLWKSLFLDGNKLVTPESGYIDFCRQWLFRAGPSPLSLSLVAPSASQDFISPLIDLVRELSQQWQDVELKLGDLRQILTFPPREYPLLEKISIVSPTVGLLISFLNAPKLREASISPYTAHIHLPRHQLTAFGSQNMGVRPFWGFVRDAPNLVECSLTIGEWEPSALRRGVLSLPKLQSLTLGSTARTPIYLPNVLHMRLLDYLETPALKSLSLSCPDPALQAWGSNQDILPLLPFVARSSFQLHILSLSFFRTTTPTLVQCLRAMPSLVHLKLKLIVDISTFLIQLSLRSNQLLPQLESLHLVVPFGNLNLERSMVSDVASLLHNRWSLSSGAQLRSFRFVHDTDSSWFAEALAAHLDMDQFAAEGMSLYVGRAVASIDDF</sequence>
<feature type="compositionally biased region" description="Acidic residues" evidence="1">
    <location>
        <begin position="368"/>
        <end position="378"/>
    </location>
</feature>
<dbReference type="EMBL" id="JACAZH010000007">
    <property type="protein sequence ID" value="KAF7363953.1"/>
    <property type="molecule type" value="Genomic_DNA"/>
</dbReference>
<gene>
    <name evidence="2" type="ORF">MSAN_01053600</name>
</gene>
<dbReference type="InterPro" id="IPR036047">
    <property type="entry name" value="F-box-like_dom_sf"/>
</dbReference>
<evidence type="ECO:0008006" key="4">
    <source>
        <dbReference type="Google" id="ProtNLM"/>
    </source>
</evidence>
<dbReference type="Proteomes" id="UP000623467">
    <property type="component" value="Unassembled WGS sequence"/>
</dbReference>
<feature type="region of interest" description="Disordered" evidence="1">
    <location>
        <begin position="1"/>
        <end position="108"/>
    </location>
</feature>
<accession>A0A8H6YPS5</accession>
<dbReference type="SUPFAM" id="SSF52047">
    <property type="entry name" value="RNI-like"/>
    <property type="match status" value="1"/>
</dbReference>
<feature type="compositionally biased region" description="Low complexity" evidence="1">
    <location>
        <begin position="1"/>
        <end position="12"/>
    </location>
</feature>
<protein>
    <recommendedName>
        <fullName evidence="4">F-box domain-containing protein</fullName>
    </recommendedName>
</protein>
<feature type="compositionally biased region" description="Basic and acidic residues" evidence="1">
    <location>
        <begin position="379"/>
        <end position="392"/>
    </location>
</feature>
<organism evidence="2 3">
    <name type="scientific">Mycena sanguinolenta</name>
    <dbReference type="NCBI Taxonomy" id="230812"/>
    <lineage>
        <taxon>Eukaryota</taxon>
        <taxon>Fungi</taxon>
        <taxon>Dikarya</taxon>
        <taxon>Basidiomycota</taxon>
        <taxon>Agaricomycotina</taxon>
        <taxon>Agaricomycetes</taxon>
        <taxon>Agaricomycetidae</taxon>
        <taxon>Agaricales</taxon>
        <taxon>Marasmiineae</taxon>
        <taxon>Mycenaceae</taxon>
        <taxon>Mycena</taxon>
    </lineage>
</organism>
<dbReference type="Gene3D" id="3.80.10.10">
    <property type="entry name" value="Ribonuclease Inhibitor"/>
    <property type="match status" value="1"/>
</dbReference>
<dbReference type="InterPro" id="IPR032675">
    <property type="entry name" value="LRR_dom_sf"/>
</dbReference>
<name>A0A8H6YPS5_9AGAR</name>
<keyword evidence="3" id="KW-1185">Reference proteome</keyword>
<reference evidence="2" key="1">
    <citation type="submission" date="2020-05" db="EMBL/GenBank/DDBJ databases">
        <title>Mycena genomes resolve the evolution of fungal bioluminescence.</title>
        <authorList>
            <person name="Tsai I.J."/>
        </authorList>
    </citation>
    <scope>NUCLEOTIDE SEQUENCE</scope>
    <source>
        <strain evidence="2">160909Yilan</strain>
    </source>
</reference>
<feature type="region of interest" description="Disordered" evidence="1">
    <location>
        <begin position="364"/>
        <end position="393"/>
    </location>
</feature>
<evidence type="ECO:0000313" key="2">
    <source>
        <dbReference type="EMBL" id="KAF7363953.1"/>
    </source>
</evidence>
<feature type="compositionally biased region" description="Low complexity" evidence="1">
    <location>
        <begin position="560"/>
        <end position="571"/>
    </location>
</feature>
<dbReference type="SUPFAM" id="SSF81383">
    <property type="entry name" value="F-box domain"/>
    <property type="match status" value="1"/>
</dbReference>
<feature type="compositionally biased region" description="Polar residues" evidence="1">
    <location>
        <begin position="85"/>
        <end position="108"/>
    </location>
</feature>
<dbReference type="AlphaFoldDB" id="A0A8H6YPS5"/>
<evidence type="ECO:0000313" key="3">
    <source>
        <dbReference type="Proteomes" id="UP000623467"/>
    </source>
</evidence>
<comment type="caution">
    <text evidence="2">The sequence shown here is derived from an EMBL/GenBank/DDBJ whole genome shotgun (WGS) entry which is preliminary data.</text>
</comment>
<proteinExistence type="predicted"/>
<feature type="compositionally biased region" description="Basic residues" evidence="1">
    <location>
        <begin position="38"/>
        <end position="47"/>
    </location>
</feature>
<feature type="region of interest" description="Disordered" evidence="1">
    <location>
        <begin position="517"/>
        <end position="578"/>
    </location>
</feature>
<dbReference type="OrthoDB" id="2505887at2759"/>